<feature type="chain" id="PRO_5015454443" evidence="3">
    <location>
        <begin position="36"/>
        <end position="325"/>
    </location>
</feature>
<dbReference type="Gene3D" id="3.40.190.10">
    <property type="entry name" value="Periplasmic binding protein-like II"/>
    <property type="match status" value="2"/>
</dbReference>
<name>A0A2S8GR24_9BACT</name>
<evidence type="ECO:0000313" key="4">
    <source>
        <dbReference type="EMBL" id="PQO46888.1"/>
    </source>
</evidence>
<dbReference type="AlphaFoldDB" id="A0A2S8GR24"/>
<feature type="signal peptide" evidence="3">
    <location>
        <begin position="1"/>
        <end position="35"/>
    </location>
</feature>
<comment type="similarity">
    <text evidence="1">Belongs to the phosphate/phosphite/phosphonate binding protein family.</text>
</comment>
<proteinExistence type="inferred from homology"/>
<evidence type="ECO:0000256" key="1">
    <source>
        <dbReference type="ARBA" id="ARBA00007162"/>
    </source>
</evidence>
<reference evidence="4 5" key="1">
    <citation type="submission" date="2018-02" db="EMBL/GenBank/DDBJ databases">
        <title>Comparative genomes isolates from brazilian mangrove.</title>
        <authorList>
            <person name="Araujo J.E."/>
            <person name="Taketani R.G."/>
            <person name="Silva M.C.P."/>
            <person name="Loureco M.V."/>
            <person name="Andreote F.D."/>
        </authorList>
    </citation>
    <scope>NUCLEOTIDE SEQUENCE [LARGE SCALE GENOMIC DNA]</scope>
    <source>
        <strain evidence="4 5">Nap-Phe MGV</strain>
    </source>
</reference>
<organism evidence="4 5">
    <name type="scientific">Blastopirellula marina</name>
    <dbReference type="NCBI Taxonomy" id="124"/>
    <lineage>
        <taxon>Bacteria</taxon>
        <taxon>Pseudomonadati</taxon>
        <taxon>Planctomycetota</taxon>
        <taxon>Planctomycetia</taxon>
        <taxon>Pirellulales</taxon>
        <taxon>Pirellulaceae</taxon>
        <taxon>Blastopirellula</taxon>
    </lineage>
</organism>
<dbReference type="GO" id="GO:0043190">
    <property type="term" value="C:ATP-binding cassette (ABC) transporter complex"/>
    <property type="evidence" value="ECO:0007669"/>
    <property type="project" value="InterPro"/>
</dbReference>
<accession>A0A2S8GR24</accession>
<dbReference type="OrthoDB" id="9776786at2"/>
<dbReference type="EMBL" id="PUHZ01000007">
    <property type="protein sequence ID" value="PQO46888.1"/>
    <property type="molecule type" value="Genomic_DNA"/>
</dbReference>
<dbReference type="Pfam" id="PF12974">
    <property type="entry name" value="Phosphonate-bd"/>
    <property type="match status" value="1"/>
</dbReference>
<dbReference type="GO" id="GO:0055085">
    <property type="term" value="P:transmembrane transport"/>
    <property type="evidence" value="ECO:0007669"/>
    <property type="project" value="InterPro"/>
</dbReference>
<dbReference type="Proteomes" id="UP000237819">
    <property type="component" value="Unassembled WGS sequence"/>
</dbReference>
<evidence type="ECO:0000313" key="5">
    <source>
        <dbReference type="Proteomes" id="UP000237819"/>
    </source>
</evidence>
<dbReference type="CDD" id="cd01071">
    <property type="entry name" value="PBP2_PhnD_like"/>
    <property type="match status" value="1"/>
</dbReference>
<comment type="caution">
    <text evidence="4">The sequence shown here is derived from an EMBL/GenBank/DDBJ whole genome shotgun (WGS) entry which is preliminary data.</text>
</comment>
<keyword evidence="2 3" id="KW-0732">Signal</keyword>
<dbReference type="PANTHER" id="PTHR35841">
    <property type="entry name" value="PHOSPHONATES-BINDING PERIPLASMIC PROTEIN"/>
    <property type="match status" value="1"/>
</dbReference>
<dbReference type="RefSeq" id="WP_105334687.1">
    <property type="nucleotide sequence ID" value="NZ_PUHZ01000007.1"/>
</dbReference>
<protein>
    <submittedName>
        <fullName evidence="4">Phosphate/phosphite/phosphonate ABC transporter substrate-binding protein</fullName>
    </submittedName>
</protein>
<dbReference type="NCBIfam" id="TIGR01098">
    <property type="entry name" value="3A0109s03R"/>
    <property type="match status" value="1"/>
</dbReference>
<evidence type="ECO:0000256" key="2">
    <source>
        <dbReference type="ARBA" id="ARBA00022729"/>
    </source>
</evidence>
<sequence>MRNSLARRSSACFMLTMVALLGVVFAGAFPSTVWAVAADENGRDGSVERPLRVMLIPADTGADTTLDDFKPVFNAIKEHFGLHFELRVGTSYGAVVEGLCANRVDVAFVGPVTYQQARKRGAAELLAVAVKENSSSYRAAVFARREAGFKQLADLRGKSLALGDINSTSSFRFPLAMLIKADVDPLNDLQGIVIAGSHSTAMALLREGHVEAAGCSVAAYQKGVSSQVIGSNELTILAVSPPIPNPPLVMHPNLPESVKRQLRQAFQTIHTVPGVDPDLIRGYGGYRYDRFDIDFPQEEFDKAIQQLTPVGQELISAIIERAADR</sequence>
<dbReference type="PANTHER" id="PTHR35841:SF1">
    <property type="entry name" value="PHOSPHONATES-BINDING PERIPLASMIC PROTEIN"/>
    <property type="match status" value="1"/>
</dbReference>
<dbReference type="SUPFAM" id="SSF53850">
    <property type="entry name" value="Periplasmic binding protein-like II"/>
    <property type="match status" value="1"/>
</dbReference>
<gene>
    <name evidence="4" type="ORF">C5Y93_06980</name>
</gene>
<dbReference type="InterPro" id="IPR005770">
    <property type="entry name" value="PhnD"/>
</dbReference>
<evidence type="ECO:0000256" key="3">
    <source>
        <dbReference type="SAM" id="SignalP"/>
    </source>
</evidence>